<dbReference type="Pfam" id="PF09548">
    <property type="entry name" value="Spore_III_AB"/>
    <property type="match status" value="1"/>
</dbReference>
<accession>A0A9J6PA97</accession>
<name>A0A9J6PA97_9CLOT</name>
<keyword evidence="1" id="KW-0472">Membrane</keyword>
<dbReference type="RefSeq" id="WP_250861905.1">
    <property type="nucleotide sequence ID" value="NZ_JAGSOJ010000007.1"/>
</dbReference>
<reference evidence="2" key="2">
    <citation type="submission" date="2021-04" db="EMBL/GenBank/DDBJ databases">
        <authorList>
            <person name="Dong X."/>
        </authorList>
    </citation>
    <scope>NUCLEOTIDE SEQUENCE</scope>
    <source>
        <strain evidence="2">ZWT</strain>
    </source>
</reference>
<dbReference type="PIRSF" id="PIRSF021435">
    <property type="entry name" value="SpoIIIAB"/>
    <property type="match status" value="1"/>
</dbReference>
<comment type="caution">
    <text evidence="2">The sequence shown here is derived from an EMBL/GenBank/DDBJ whole genome shotgun (WGS) entry which is preliminary data.</text>
</comment>
<sequence length="172" mass="20096">MFKVISYLIIIVGSTSIGILYGESMKKRLQQLYEMDRIMLSISNEITYLMTPLPELFMRIAEDSTSEFKKFFTNISIRMVNGELYDIFDAYKSVRDELSSEFYFKEADIKVIDGFFRNLGNNDVRGEQNSIEYFRLKMKRIIEEADKKLKKDYKLVTSLSFALGLVVVIIIL</sequence>
<feature type="transmembrane region" description="Helical" evidence="1">
    <location>
        <begin position="153"/>
        <end position="171"/>
    </location>
</feature>
<evidence type="ECO:0000256" key="1">
    <source>
        <dbReference type="SAM" id="Phobius"/>
    </source>
</evidence>
<dbReference type="InterPro" id="IPR014198">
    <property type="entry name" value="Spore_III_AB"/>
</dbReference>
<feature type="transmembrane region" description="Helical" evidence="1">
    <location>
        <begin position="6"/>
        <end position="22"/>
    </location>
</feature>
<organism evidence="2 3">
    <name type="scientific">Oceanirhabdus seepicola</name>
    <dbReference type="NCBI Taxonomy" id="2828781"/>
    <lineage>
        <taxon>Bacteria</taxon>
        <taxon>Bacillati</taxon>
        <taxon>Bacillota</taxon>
        <taxon>Clostridia</taxon>
        <taxon>Eubacteriales</taxon>
        <taxon>Clostridiaceae</taxon>
        <taxon>Oceanirhabdus</taxon>
    </lineage>
</organism>
<dbReference type="AlphaFoldDB" id="A0A9J6PA97"/>
<reference evidence="2" key="1">
    <citation type="journal article" date="2021" name="mSystems">
        <title>Bacteria and Archaea Synergistically Convert Glycine Betaine to Biogenic Methane in the Formosa Cold Seep of the South China Sea.</title>
        <authorList>
            <person name="Li L."/>
            <person name="Zhang W."/>
            <person name="Zhang S."/>
            <person name="Song L."/>
            <person name="Sun Q."/>
            <person name="Zhang H."/>
            <person name="Xiang H."/>
            <person name="Dong X."/>
        </authorList>
    </citation>
    <scope>NUCLEOTIDE SEQUENCE</scope>
    <source>
        <strain evidence="2">ZWT</strain>
    </source>
</reference>
<protein>
    <submittedName>
        <fullName evidence="2">Stage III sporulation protein AB</fullName>
    </submittedName>
</protein>
<dbReference type="Proteomes" id="UP001056429">
    <property type="component" value="Unassembled WGS sequence"/>
</dbReference>
<keyword evidence="1" id="KW-1133">Transmembrane helix</keyword>
<proteinExistence type="predicted"/>
<keyword evidence="3" id="KW-1185">Reference proteome</keyword>
<evidence type="ECO:0000313" key="3">
    <source>
        <dbReference type="Proteomes" id="UP001056429"/>
    </source>
</evidence>
<evidence type="ECO:0000313" key="2">
    <source>
        <dbReference type="EMBL" id="MCM1992734.1"/>
    </source>
</evidence>
<dbReference type="EMBL" id="JAGSOJ010000007">
    <property type="protein sequence ID" value="MCM1992734.1"/>
    <property type="molecule type" value="Genomic_DNA"/>
</dbReference>
<keyword evidence="1" id="KW-0812">Transmembrane</keyword>
<gene>
    <name evidence="2" type="ORF">KDK92_23705</name>
</gene>